<dbReference type="RefSeq" id="XP_056545652.1">
    <property type="nucleotide sequence ID" value="XM_056686910.1"/>
</dbReference>
<dbReference type="SUPFAM" id="SSF103473">
    <property type="entry name" value="MFS general substrate transporter"/>
    <property type="match status" value="1"/>
</dbReference>
<organism evidence="4 5">
    <name type="scientific">Penicillium canariense</name>
    <dbReference type="NCBI Taxonomy" id="189055"/>
    <lineage>
        <taxon>Eukaryota</taxon>
        <taxon>Fungi</taxon>
        <taxon>Dikarya</taxon>
        <taxon>Ascomycota</taxon>
        <taxon>Pezizomycotina</taxon>
        <taxon>Eurotiomycetes</taxon>
        <taxon>Eurotiomycetidae</taxon>
        <taxon>Eurotiales</taxon>
        <taxon>Aspergillaceae</taxon>
        <taxon>Penicillium</taxon>
    </lineage>
</organism>
<sequence length="431" mass="47158">MVSTALNEMSCKRKQKLATDNLNLLIGVLLLGDCFALHSFLKLCYGARFPLSFGVFQNYYSKLPEFSENPYVSVVGTVASGISYLGAPLTAPFIKRYQRFQRQMIWVGWPICIVALVSGSFASTLETLILTQGVAYGLGFLIFYYPILNMVNEFWISRRGMAYGILCGASGISGAVMPFVMEKLLNTYGYRTTLRAVALALFTLTGPLIPFLKGRLPASRHTIAAKADWRFLKTPLFWTYTFSNVAQGLGYFYPSLYLPSYATSMGLSNFDGALLLALMSISQVMGQLTFGFLSDRRFSVNTLITLSSIAAAVASLTLWGFAHSLAPLIAFALVYGFFGAGYTAMWARMSTSVSADPTVAPIIFSLFCFGKGIGNVLTGPLSGNLILPTLEPDAYGLTRYMALVALTGGCMALSAVSICSWYMSRWILQLR</sequence>
<dbReference type="Gene3D" id="1.20.1250.20">
    <property type="entry name" value="MFS general substrate transporter like domains"/>
    <property type="match status" value="2"/>
</dbReference>
<dbReference type="Pfam" id="PF07690">
    <property type="entry name" value="MFS_1"/>
    <property type="match status" value="1"/>
</dbReference>
<feature type="transmembrane region" description="Helical" evidence="3">
    <location>
        <begin position="71"/>
        <end position="94"/>
    </location>
</feature>
<dbReference type="PANTHER" id="PTHR11360">
    <property type="entry name" value="MONOCARBOXYLATE TRANSPORTER"/>
    <property type="match status" value="1"/>
</dbReference>
<feature type="transmembrane region" description="Helical" evidence="3">
    <location>
        <begin position="400"/>
        <end position="423"/>
    </location>
</feature>
<feature type="transmembrane region" description="Helical" evidence="3">
    <location>
        <begin position="129"/>
        <end position="148"/>
    </location>
</feature>
<feature type="transmembrane region" description="Helical" evidence="3">
    <location>
        <begin position="235"/>
        <end position="253"/>
    </location>
</feature>
<evidence type="ECO:0000256" key="1">
    <source>
        <dbReference type="ARBA" id="ARBA00004141"/>
    </source>
</evidence>
<dbReference type="EMBL" id="JAPQKN010000002">
    <property type="protein sequence ID" value="KAJ5169191.1"/>
    <property type="molecule type" value="Genomic_DNA"/>
</dbReference>
<dbReference type="PANTHER" id="PTHR11360:SF287">
    <property type="entry name" value="MFS MONOCARBOXYLATE TRANSPORTER"/>
    <property type="match status" value="1"/>
</dbReference>
<evidence type="ECO:0000313" key="4">
    <source>
        <dbReference type="EMBL" id="KAJ5169191.1"/>
    </source>
</evidence>
<protein>
    <submittedName>
        <fullName evidence="4">Major facilitator superfamily domain-containing protein</fullName>
    </submittedName>
</protein>
<feature type="transmembrane region" description="Helical" evidence="3">
    <location>
        <begin position="300"/>
        <end position="322"/>
    </location>
</feature>
<dbReference type="GeneID" id="81426086"/>
<evidence type="ECO:0000256" key="3">
    <source>
        <dbReference type="SAM" id="Phobius"/>
    </source>
</evidence>
<feature type="transmembrane region" description="Helical" evidence="3">
    <location>
        <begin position="328"/>
        <end position="347"/>
    </location>
</feature>
<dbReference type="InterPro" id="IPR050327">
    <property type="entry name" value="Proton-linked_MCT"/>
</dbReference>
<proteinExistence type="inferred from homology"/>
<evidence type="ECO:0000313" key="5">
    <source>
        <dbReference type="Proteomes" id="UP001149163"/>
    </source>
</evidence>
<feature type="transmembrane region" description="Helical" evidence="3">
    <location>
        <begin position="106"/>
        <end position="123"/>
    </location>
</feature>
<feature type="transmembrane region" description="Helical" evidence="3">
    <location>
        <begin position="21"/>
        <end position="41"/>
    </location>
</feature>
<comment type="similarity">
    <text evidence="2">Belongs to the major facilitator superfamily. Monocarboxylate porter (TC 2.A.1.13) family.</text>
</comment>
<name>A0A9W9I786_9EURO</name>
<keyword evidence="3" id="KW-0472">Membrane</keyword>
<keyword evidence="3" id="KW-0812">Transmembrane</keyword>
<feature type="transmembrane region" description="Helical" evidence="3">
    <location>
        <begin position="160"/>
        <end position="181"/>
    </location>
</feature>
<feature type="transmembrane region" description="Helical" evidence="3">
    <location>
        <begin position="273"/>
        <end position="293"/>
    </location>
</feature>
<keyword evidence="3" id="KW-1133">Transmembrane helix</keyword>
<dbReference type="InterPro" id="IPR036259">
    <property type="entry name" value="MFS_trans_sf"/>
</dbReference>
<comment type="subcellular location">
    <subcellularLocation>
        <location evidence="1">Membrane</location>
        <topology evidence="1">Multi-pass membrane protein</topology>
    </subcellularLocation>
</comment>
<keyword evidence="5" id="KW-1185">Reference proteome</keyword>
<dbReference type="GO" id="GO:0022857">
    <property type="term" value="F:transmembrane transporter activity"/>
    <property type="evidence" value="ECO:0007669"/>
    <property type="project" value="InterPro"/>
</dbReference>
<feature type="transmembrane region" description="Helical" evidence="3">
    <location>
        <begin position="193"/>
        <end position="214"/>
    </location>
</feature>
<comment type="caution">
    <text evidence="4">The sequence shown here is derived from an EMBL/GenBank/DDBJ whole genome shotgun (WGS) entry which is preliminary data.</text>
</comment>
<dbReference type="GO" id="GO:0016020">
    <property type="term" value="C:membrane"/>
    <property type="evidence" value="ECO:0007669"/>
    <property type="project" value="UniProtKB-SubCell"/>
</dbReference>
<gene>
    <name evidence="4" type="ORF">N7482_004785</name>
</gene>
<reference evidence="4" key="2">
    <citation type="journal article" date="2023" name="IMA Fungus">
        <title>Comparative genomic study of the Penicillium genus elucidates a diverse pangenome and 15 lateral gene transfer events.</title>
        <authorList>
            <person name="Petersen C."/>
            <person name="Sorensen T."/>
            <person name="Nielsen M.R."/>
            <person name="Sondergaard T.E."/>
            <person name="Sorensen J.L."/>
            <person name="Fitzpatrick D.A."/>
            <person name="Frisvad J.C."/>
            <person name="Nielsen K.L."/>
        </authorList>
    </citation>
    <scope>NUCLEOTIDE SEQUENCE</scope>
    <source>
        <strain evidence="4">IBT 26290</strain>
    </source>
</reference>
<dbReference type="AlphaFoldDB" id="A0A9W9I786"/>
<dbReference type="InterPro" id="IPR011701">
    <property type="entry name" value="MFS"/>
</dbReference>
<evidence type="ECO:0000256" key="2">
    <source>
        <dbReference type="ARBA" id="ARBA00006727"/>
    </source>
</evidence>
<dbReference type="OrthoDB" id="2213137at2759"/>
<feature type="transmembrane region" description="Helical" evidence="3">
    <location>
        <begin position="359"/>
        <end position="380"/>
    </location>
</feature>
<accession>A0A9W9I786</accession>
<reference evidence="4" key="1">
    <citation type="submission" date="2022-11" db="EMBL/GenBank/DDBJ databases">
        <authorList>
            <person name="Petersen C."/>
        </authorList>
    </citation>
    <scope>NUCLEOTIDE SEQUENCE</scope>
    <source>
        <strain evidence="4">IBT 26290</strain>
    </source>
</reference>
<dbReference type="Proteomes" id="UP001149163">
    <property type="component" value="Unassembled WGS sequence"/>
</dbReference>